<feature type="transmembrane region" description="Helical" evidence="1">
    <location>
        <begin position="162"/>
        <end position="183"/>
    </location>
</feature>
<dbReference type="EMBL" id="JBGFUD010003525">
    <property type="protein sequence ID" value="MFH4978782.1"/>
    <property type="molecule type" value="Genomic_DNA"/>
</dbReference>
<evidence type="ECO:0000256" key="1">
    <source>
        <dbReference type="SAM" id="Phobius"/>
    </source>
</evidence>
<evidence type="ECO:0000313" key="3">
    <source>
        <dbReference type="Proteomes" id="UP001608902"/>
    </source>
</evidence>
<gene>
    <name evidence="2" type="ORF">AB6A40_005491</name>
</gene>
<accession>A0ABD6EQ21</accession>
<keyword evidence="1" id="KW-0812">Transmembrane</keyword>
<protein>
    <submittedName>
        <fullName evidence="2">Uncharacterized protein</fullName>
    </submittedName>
</protein>
<dbReference type="Proteomes" id="UP001608902">
    <property type="component" value="Unassembled WGS sequence"/>
</dbReference>
<keyword evidence="1" id="KW-1133">Transmembrane helix</keyword>
<comment type="caution">
    <text evidence="2">The sequence shown here is derived from an EMBL/GenBank/DDBJ whole genome shotgun (WGS) entry which is preliminary data.</text>
</comment>
<reference evidence="2 3" key="1">
    <citation type="submission" date="2024-08" db="EMBL/GenBank/DDBJ databases">
        <title>Gnathostoma spinigerum genome.</title>
        <authorList>
            <person name="Gonzalez-Bertolin B."/>
            <person name="Monzon S."/>
            <person name="Zaballos A."/>
            <person name="Jimenez P."/>
            <person name="Dekumyoy P."/>
            <person name="Varona S."/>
            <person name="Cuesta I."/>
            <person name="Sumanam S."/>
            <person name="Adisakwattana P."/>
            <person name="Gasser R.B."/>
            <person name="Hernandez-Gonzalez A."/>
            <person name="Young N.D."/>
            <person name="Perteguer M.J."/>
        </authorList>
    </citation>
    <scope>NUCLEOTIDE SEQUENCE [LARGE SCALE GENOMIC DNA]</scope>
    <source>
        <strain evidence="2">AL3</strain>
        <tissue evidence="2">Liver</tissue>
    </source>
</reference>
<name>A0ABD6EQ21_9BILA</name>
<keyword evidence="1" id="KW-0472">Membrane</keyword>
<dbReference type="AlphaFoldDB" id="A0ABD6EQ21"/>
<keyword evidence="3" id="KW-1185">Reference proteome</keyword>
<organism evidence="2 3">
    <name type="scientific">Gnathostoma spinigerum</name>
    <dbReference type="NCBI Taxonomy" id="75299"/>
    <lineage>
        <taxon>Eukaryota</taxon>
        <taxon>Metazoa</taxon>
        <taxon>Ecdysozoa</taxon>
        <taxon>Nematoda</taxon>
        <taxon>Chromadorea</taxon>
        <taxon>Rhabditida</taxon>
        <taxon>Spirurina</taxon>
        <taxon>Gnathostomatomorpha</taxon>
        <taxon>Gnathostomatoidea</taxon>
        <taxon>Gnathostomatidae</taxon>
        <taxon>Gnathostoma</taxon>
    </lineage>
</organism>
<proteinExistence type="predicted"/>
<sequence>MSNATSPNPLQFISALGDLQTRCSIGANEECSTNDASHTMLDECEDELKNNAINSDDFDRHRILRLRLNTSRRLLQLPQTSKQNECLIIRATLTEIYRIHHRHCFHAVVTRCLCKQLNIEIFCGINCLSMKPSGPQEDRLTWSDFKGQLSSSQGTTHQTSTFHVAVISPLFLIVLLIVLLLLIW</sequence>
<evidence type="ECO:0000313" key="2">
    <source>
        <dbReference type="EMBL" id="MFH4978782.1"/>
    </source>
</evidence>